<dbReference type="InterPro" id="IPR013087">
    <property type="entry name" value="Znf_C2H2_type"/>
</dbReference>
<sequence length="720" mass="82171">MSHRRSSRLVTKSKLTHNESSDDEQPSATESKVAVQPPAKRRKVAKKKVVKKVEVAEPSTKKVAKKVEVAGSSVKKAGKKKAGKLRDLPDMPLDILFEIFGNLKPLDILRLARTTKALRDILMRRSASSIWKAACANLEGFPECPPDISIPQFVNLAFSTHCHRCLSRNASHTIWVSRIRLCRSCFEGSTVDMYNLSSYGSLPPSYHEMLFLFSRRTSWLAADCCLEEEVHEFSRAYTECPPDKVDKFLEERKQLVKERLAHARICIQWEQQVRESRSGELDGLREKRRQAIYARLAELGFGKDMDSLDHGDRSAFNNNSLVKQPRELTDRIWANISGPILALMPAFRAKRLAREKVNEIKRRRKLFQEIVKEFATSRVAEFTPSAADFYFMQEVKSFKDLIEETPVDQDVTTADFDEFKARLPELSTRWTEAATQALLDALRQRTQPADDEEPAQLDESVLSLATSLFRCKNCKDFIAYPRALEHSCMRYHRSFSFYVQVSQTTCYDDLQGKPWDMARAILTCTKEDLELLEKVVRNHDQDPATATIEELDNANRLFECTLCSNAWRCYAMGWRHSVRHVSHSPDMIRLSDEAASQAVSAFQQQQETARERGFRSWKCLLCAMTKPSIQSMKGHLRSEHGVQDPAEEQHYVYSIDNPCLHDLKASLPRDDNGLAGSALSDDDDDTMFPSFMYSFGMGGSFFSGGFDLYDSEDYSEDDGW</sequence>
<feature type="compositionally biased region" description="Basic residues" evidence="1">
    <location>
        <begin position="39"/>
        <end position="49"/>
    </location>
</feature>
<reference evidence="4" key="1">
    <citation type="submission" date="2024-06" db="EMBL/GenBank/DDBJ databases">
        <title>Multi-omics analyses provide insights into the biosynthesis of the anticancer antibiotic pleurotin in Hohenbuehelia grisea.</title>
        <authorList>
            <person name="Weaver J.A."/>
            <person name="Alberti F."/>
        </authorList>
    </citation>
    <scope>NUCLEOTIDE SEQUENCE [LARGE SCALE GENOMIC DNA]</scope>
    <source>
        <strain evidence="4">T-177</strain>
    </source>
</reference>
<accession>A0ABR3ITG5</accession>
<evidence type="ECO:0000259" key="2">
    <source>
        <dbReference type="PROSITE" id="PS50181"/>
    </source>
</evidence>
<feature type="domain" description="F-box" evidence="2">
    <location>
        <begin position="85"/>
        <end position="134"/>
    </location>
</feature>
<dbReference type="InterPro" id="IPR001810">
    <property type="entry name" value="F-box_dom"/>
</dbReference>
<evidence type="ECO:0000313" key="3">
    <source>
        <dbReference type="EMBL" id="KAL0946615.1"/>
    </source>
</evidence>
<dbReference type="PROSITE" id="PS50181">
    <property type="entry name" value="FBOX"/>
    <property type="match status" value="1"/>
</dbReference>
<dbReference type="Pfam" id="PF00646">
    <property type="entry name" value="F-box"/>
    <property type="match status" value="1"/>
</dbReference>
<feature type="region of interest" description="Disordered" evidence="1">
    <location>
        <begin position="1"/>
        <end position="49"/>
    </location>
</feature>
<evidence type="ECO:0000313" key="4">
    <source>
        <dbReference type="Proteomes" id="UP001556367"/>
    </source>
</evidence>
<dbReference type="SMART" id="SM00256">
    <property type="entry name" value="FBOX"/>
    <property type="match status" value="1"/>
</dbReference>
<dbReference type="SUPFAM" id="SSF81383">
    <property type="entry name" value="F-box domain"/>
    <property type="match status" value="1"/>
</dbReference>
<keyword evidence="4" id="KW-1185">Reference proteome</keyword>
<dbReference type="CDD" id="cd09917">
    <property type="entry name" value="F-box_SF"/>
    <property type="match status" value="1"/>
</dbReference>
<evidence type="ECO:0000256" key="1">
    <source>
        <dbReference type="SAM" id="MobiDB-lite"/>
    </source>
</evidence>
<organism evidence="3 4">
    <name type="scientific">Hohenbuehelia grisea</name>
    <dbReference type="NCBI Taxonomy" id="104357"/>
    <lineage>
        <taxon>Eukaryota</taxon>
        <taxon>Fungi</taxon>
        <taxon>Dikarya</taxon>
        <taxon>Basidiomycota</taxon>
        <taxon>Agaricomycotina</taxon>
        <taxon>Agaricomycetes</taxon>
        <taxon>Agaricomycetidae</taxon>
        <taxon>Agaricales</taxon>
        <taxon>Pleurotineae</taxon>
        <taxon>Pleurotaceae</taxon>
        <taxon>Hohenbuehelia</taxon>
    </lineage>
</organism>
<dbReference type="InterPro" id="IPR036047">
    <property type="entry name" value="F-box-like_dom_sf"/>
</dbReference>
<dbReference type="PROSITE" id="PS00028">
    <property type="entry name" value="ZINC_FINGER_C2H2_1"/>
    <property type="match status" value="1"/>
</dbReference>
<dbReference type="EMBL" id="JASNQZ010000015">
    <property type="protein sequence ID" value="KAL0946615.1"/>
    <property type="molecule type" value="Genomic_DNA"/>
</dbReference>
<comment type="caution">
    <text evidence="3">The sequence shown here is derived from an EMBL/GenBank/DDBJ whole genome shotgun (WGS) entry which is preliminary data.</text>
</comment>
<dbReference type="Proteomes" id="UP001556367">
    <property type="component" value="Unassembled WGS sequence"/>
</dbReference>
<name>A0ABR3ITG5_9AGAR</name>
<gene>
    <name evidence="3" type="ORF">HGRIS_012812</name>
</gene>
<protein>
    <recommendedName>
        <fullName evidence="2">F-box domain-containing protein</fullName>
    </recommendedName>
</protein>
<proteinExistence type="predicted"/>